<evidence type="ECO:0000313" key="10">
    <source>
        <dbReference type="EMBL" id="MFC5888804.1"/>
    </source>
</evidence>
<dbReference type="Proteomes" id="UP001596067">
    <property type="component" value="Unassembled WGS sequence"/>
</dbReference>
<dbReference type="RefSeq" id="WP_313766867.1">
    <property type="nucleotide sequence ID" value="NZ_BAAAVH010000014.1"/>
</dbReference>
<feature type="transmembrane region" description="Helical" evidence="8">
    <location>
        <begin position="428"/>
        <end position="461"/>
    </location>
</feature>
<evidence type="ECO:0000256" key="3">
    <source>
        <dbReference type="ARBA" id="ARBA00022692"/>
    </source>
</evidence>
<comment type="similarity">
    <text evidence="6">Belongs to the YccS/YhfK family.</text>
</comment>
<reference evidence="11" key="1">
    <citation type="journal article" date="2019" name="Int. J. Syst. Evol. Microbiol.">
        <title>The Global Catalogue of Microorganisms (GCM) 10K type strain sequencing project: providing services to taxonomists for standard genome sequencing and annotation.</title>
        <authorList>
            <consortium name="The Broad Institute Genomics Platform"/>
            <consortium name="The Broad Institute Genome Sequencing Center for Infectious Disease"/>
            <person name="Wu L."/>
            <person name="Ma J."/>
        </authorList>
    </citation>
    <scope>NUCLEOTIDE SEQUENCE [LARGE SCALE GENOMIC DNA]</scope>
    <source>
        <strain evidence="11">CGMCC 4.1469</strain>
    </source>
</reference>
<keyword evidence="2" id="KW-1003">Cell membrane</keyword>
<evidence type="ECO:0000256" key="6">
    <source>
        <dbReference type="ARBA" id="ARBA00043993"/>
    </source>
</evidence>
<feature type="transmembrane region" description="Helical" evidence="8">
    <location>
        <begin position="140"/>
        <end position="156"/>
    </location>
</feature>
<feature type="domain" description="Integral membrane bound transporter" evidence="9">
    <location>
        <begin position="361"/>
        <end position="486"/>
    </location>
</feature>
<accession>A0ABW1F6R4</accession>
<keyword evidence="11" id="KW-1185">Reference proteome</keyword>
<dbReference type="PANTHER" id="PTHR30509:SF9">
    <property type="entry name" value="MULTIDRUG RESISTANCE PROTEIN MDTO"/>
    <property type="match status" value="1"/>
</dbReference>
<evidence type="ECO:0000256" key="1">
    <source>
        <dbReference type="ARBA" id="ARBA00004651"/>
    </source>
</evidence>
<organism evidence="10 11">
    <name type="scientific">Kitasatospora aburaviensis</name>
    <dbReference type="NCBI Taxonomy" id="67265"/>
    <lineage>
        <taxon>Bacteria</taxon>
        <taxon>Bacillati</taxon>
        <taxon>Actinomycetota</taxon>
        <taxon>Actinomycetes</taxon>
        <taxon>Kitasatosporales</taxon>
        <taxon>Streptomycetaceae</taxon>
        <taxon>Kitasatospora</taxon>
    </lineage>
</organism>
<keyword evidence="3 8" id="KW-0812">Transmembrane</keyword>
<comment type="caution">
    <text evidence="10">The sequence shown here is derived from an EMBL/GenBank/DDBJ whole genome shotgun (WGS) entry which is preliminary data.</text>
</comment>
<feature type="transmembrane region" description="Helical" evidence="8">
    <location>
        <begin position="103"/>
        <end position="128"/>
    </location>
</feature>
<feature type="transmembrane region" description="Helical" evidence="8">
    <location>
        <begin position="176"/>
        <end position="200"/>
    </location>
</feature>
<evidence type="ECO:0000256" key="2">
    <source>
        <dbReference type="ARBA" id="ARBA00022475"/>
    </source>
</evidence>
<evidence type="ECO:0000256" key="7">
    <source>
        <dbReference type="SAM" id="MobiDB-lite"/>
    </source>
</evidence>
<evidence type="ECO:0000256" key="4">
    <source>
        <dbReference type="ARBA" id="ARBA00022989"/>
    </source>
</evidence>
<evidence type="ECO:0000256" key="8">
    <source>
        <dbReference type="SAM" id="Phobius"/>
    </source>
</evidence>
<keyword evidence="4 8" id="KW-1133">Transmembrane helix</keyword>
<evidence type="ECO:0000256" key="5">
    <source>
        <dbReference type="ARBA" id="ARBA00023136"/>
    </source>
</evidence>
<feature type="transmembrane region" description="Helical" evidence="8">
    <location>
        <begin position="72"/>
        <end position="97"/>
    </location>
</feature>
<dbReference type="Pfam" id="PF13515">
    <property type="entry name" value="FUSC_2"/>
    <property type="match status" value="1"/>
</dbReference>
<gene>
    <name evidence="10" type="ORF">ACFP0N_27945</name>
</gene>
<feature type="region of interest" description="Disordered" evidence="7">
    <location>
        <begin position="311"/>
        <end position="345"/>
    </location>
</feature>
<evidence type="ECO:0000259" key="9">
    <source>
        <dbReference type="Pfam" id="PF13515"/>
    </source>
</evidence>
<dbReference type="InterPro" id="IPR049453">
    <property type="entry name" value="Memb_transporter_dom"/>
</dbReference>
<evidence type="ECO:0000313" key="11">
    <source>
        <dbReference type="Proteomes" id="UP001596067"/>
    </source>
</evidence>
<protein>
    <submittedName>
        <fullName evidence="10">FUSC family protein</fullName>
    </submittedName>
</protein>
<proteinExistence type="inferred from homology"/>
<feature type="region of interest" description="Disordered" evidence="7">
    <location>
        <begin position="263"/>
        <end position="288"/>
    </location>
</feature>
<feature type="transmembrane region" description="Helical" evidence="8">
    <location>
        <begin position="395"/>
        <end position="416"/>
    </location>
</feature>
<dbReference type="PANTHER" id="PTHR30509">
    <property type="entry name" value="P-HYDROXYBENZOIC ACID EFFLUX PUMP SUBUNIT-RELATED"/>
    <property type="match status" value="1"/>
</dbReference>
<comment type="subcellular location">
    <subcellularLocation>
        <location evidence="1">Cell membrane</location>
        <topology evidence="1">Multi-pass membrane protein</topology>
    </subcellularLocation>
</comment>
<dbReference type="EMBL" id="JBHSOD010000045">
    <property type="protein sequence ID" value="MFC5888804.1"/>
    <property type="molecule type" value="Genomic_DNA"/>
</dbReference>
<name>A0ABW1F6R4_9ACTN</name>
<keyword evidence="5 8" id="KW-0472">Membrane</keyword>
<sequence length="650" mass="67051">MHRPNTPDWLAHPLRVQRGPVPWTAALRGALGMAPLLAVGVAVGRPHEAVLAGLGALFAGINDRAGTRRTGLLHIGVPALGGALGLLLGVADGWWAVPLLGTVGLVSGAISVAGPVSSAAAVQLLVLAAVGSGMPLQLPGPLRACCYLAGAAWIMLQRLAVRPRGTTRGHDAGERLAVAAVFDALADALAAVGTPGAAAARRRLTTALDRADEALRLHRLLRLPGRRPTRPDRASVRLAAASALCEAGVALLWEREPLPQRISDGPRRLASAVRTDTTPGPLPAPVPDTPARTAFDRALLDAGLAFSLAGPAVGQPDRTPSGTGHPGTPRTASGRPRSRVHPTGPAGREYALRVAVCVTVSTAVALLLRTDHWYWLPATAAFLVKPDYGPLFSRVVNRFAGTAVGVLLFAVLAAFAPTAAGIDVWWPVAAVAIAGALLPSALCHFGLQTAVITVTVLAFVTLGGDTRAATSRLGDTAIACAIVLLVGHLPGLVDTRASVGHRCAQALRGLHRYLDHILDEPGDPHHADRRAVLRRAAYQALAQARTAAEHAAAELRTAPDQDWLRVTAGAERIADAATACAVRLEHGAPRPAPPARREVTAALAAVADAIEGGGPAATSLATASAHVPDGCRTLDDVLTELRRIDALAAA</sequence>